<evidence type="ECO:0000313" key="3">
    <source>
        <dbReference type="Proteomes" id="UP000229383"/>
    </source>
</evidence>
<gene>
    <name evidence="2" type="ORF">COU46_02705</name>
</gene>
<dbReference type="Proteomes" id="UP000229383">
    <property type="component" value="Unassembled WGS sequence"/>
</dbReference>
<evidence type="ECO:0000313" key="2">
    <source>
        <dbReference type="EMBL" id="PIR70155.1"/>
    </source>
</evidence>
<organism evidence="2 3">
    <name type="scientific">Candidatus Niyogibacteria bacterium CG10_big_fil_rev_8_21_14_0_10_42_19</name>
    <dbReference type="NCBI Taxonomy" id="1974725"/>
    <lineage>
        <taxon>Bacteria</taxon>
        <taxon>Candidatus Niyogiibacteriota</taxon>
    </lineage>
</organism>
<name>A0A2H0TH62_9BACT</name>
<proteinExistence type="predicted"/>
<dbReference type="EMBL" id="PFCN01000033">
    <property type="protein sequence ID" value="PIR70155.1"/>
    <property type="molecule type" value="Genomic_DNA"/>
</dbReference>
<keyword evidence="1" id="KW-0472">Membrane</keyword>
<comment type="caution">
    <text evidence="2">The sequence shown here is derived from an EMBL/GenBank/DDBJ whole genome shotgun (WGS) entry which is preliminary data.</text>
</comment>
<protein>
    <submittedName>
        <fullName evidence="2">Uncharacterized protein</fullName>
    </submittedName>
</protein>
<feature type="transmembrane region" description="Helical" evidence="1">
    <location>
        <begin position="21"/>
        <end position="42"/>
    </location>
</feature>
<feature type="transmembrane region" description="Helical" evidence="1">
    <location>
        <begin position="54"/>
        <end position="76"/>
    </location>
</feature>
<dbReference type="AlphaFoldDB" id="A0A2H0TH62"/>
<reference evidence="3" key="1">
    <citation type="submission" date="2017-09" db="EMBL/GenBank/DDBJ databases">
        <title>Depth-based differentiation of microbial function through sediment-hosted aquifers and enrichment of novel symbionts in the deep terrestrial subsurface.</title>
        <authorList>
            <person name="Probst A.J."/>
            <person name="Ladd B."/>
            <person name="Jarett J.K."/>
            <person name="Geller-Mcgrath D.E."/>
            <person name="Sieber C.M.K."/>
            <person name="Emerson J.B."/>
            <person name="Anantharaman K."/>
            <person name="Thomas B.C."/>
            <person name="Malmstrom R."/>
            <person name="Stieglmeier M."/>
            <person name="Klingl A."/>
            <person name="Woyke T."/>
            <person name="Ryan C.M."/>
            <person name="Banfield J.F."/>
        </authorList>
    </citation>
    <scope>NUCLEOTIDE SEQUENCE [LARGE SCALE GENOMIC DNA]</scope>
</reference>
<evidence type="ECO:0000256" key="1">
    <source>
        <dbReference type="SAM" id="Phobius"/>
    </source>
</evidence>
<keyword evidence="1" id="KW-1133">Transmembrane helix</keyword>
<sequence>MDPIDNIPSIIELSANVINTIGIPAIIFIMLWAGLLFVTAHGSKQQIARAKKTFFWGLIVGLIVASIQAITIIANLNLF</sequence>
<accession>A0A2H0TH62</accession>
<keyword evidence="1" id="KW-0812">Transmembrane</keyword>